<accession>A0AAD5MES9</accession>
<dbReference type="InterPro" id="IPR058586">
    <property type="entry name" value="Ajm-1"/>
</dbReference>
<organism evidence="6 7">
    <name type="scientific">Parelaphostrongylus tenuis</name>
    <name type="common">Meningeal worm</name>
    <dbReference type="NCBI Taxonomy" id="148309"/>
    <lineage>
        <taxon>Eukaryota</taxon>
        <taxon>Metazoa</taxon>
        <taxon>Ecdysozoa</taxon>
        <taxon>Nematoda</taxon>
        <taxon>Chromadorea</taxon>
        <taxon>Rhabditida</taxon>
        <taxon>Rhabditina</taxon>
        <taxon>Rhabditomorpha</taxon>
        <taxon>Strongyloidea</taxon>
        <taxon>Metastrongylidae</taxon>
        <taxon>Parelaphostrongylus</taxon>
    </lineage>
</organism>
<keyword evidence="3" id="KW-0862">Zinc</keyword>
<evidence type="ECO:0000256" key="4">
    <source>
        <dbReference type="PROSITE-ProRule" id="PRU00134"/>
    </source>
</evidence>
<evidence type="ECO:0000256" key="3">
    <source>
        <dbReference type="ARBA" id="ARBA00022833"/>
    </source>
</evidence>
<dbReference type="EMBL" id="JAHQIW010002275">
    <property type="protein sequence ID" value="KAJ1354903.1"/>
    <property type="molecule type" value="Genomic_DNA"/>
</dbReference>
<evidence type="ECO:0000313" key="7">
    <source>
        <dbReference type="Proteomes" id="UP001196413"/>
    </source>
</evidence>
<proteinExistence type="predicted"/>
<dbReference type="GO" id="GO:0043296">
    <property type="term" value="C:apical junction complex"/>
    <property type="evidence" value="ECO:0007669"/>
    <property type="project" value="TreeGrafter"/>
</dbReference>
<keyword evidence="2 4" id="KW-0863">Zinc-finger</keyword>
<dbReference type="GO" id="GO:0008270">
    <property type="term" value="F:zinc ion binding"/>
    <property type="evidence" value="ECO:0007669"/>
    <property type="project" value="UniProtKB-KW"/>
</dbReference>
<evidence type="ECO:0000313" key="6">
    <source>
        <dbReference type="EMBL" id="KAJ1354903.1"/>
    </source>
</evidence>
<sequence>MNQQALPGYTVSKVPIGWNVGEQAMKRNSRVVEVADTFLGSKQSAENKDNVALRYGGRVTIEEVLDSIFQQTSPATAPPFDPSVPQIDGTYQRNKSGPGIYSKNYFLMEQVMRQPNKAESLLKSEQLFVRCSYCHKTMELSMARLQYTTCKHCYTYYCSKSCRLKDWPKHSSGCSFSRINTLCKDVIMKVREDPLAQASMSRLARNGYMTSGRGSVNIRLPSPQMAQAYVTYGWNALSAIPHQQLLHYYTILTLLKEQKEPSLIALCRRYDPREKFILSVSIIADIEYCPQTPPPETEEWAANVNQDGIHIAKTPASSVPPAFFGPLSLVPTDV</sequence>
<evidence type="ECO:0000259" key="5">
    <source>
        <dbReference type="PROSITE" id="PS50865"/>
    </source>
</evidence>
<dbReference type="GO" id="GO:0005886">
    <property type="term" value="C:plasma membrane"/>
    <property type="evidence" value="ECO:0007669"/>
    <property type="project" value="TreeGrafter"/>
</dbReference>
<dbReference type="Gene3D" id="6.10.140.2220">
    <property type="match status" value="1"/>
</dbReference>
<name>A0AAD5MES9_PARTN</name>
<dbReference type="GO" id="GO:0045216">
    <property type="term" value="P:cell-cell junction organization"/>
    <property type="evidence" value="ECO:0007669"/>
    <property type="project" value="InterPro"/>
</dbReference>
<reference evidence="6" key="1">
    <citation type="submission" date="2021-06" db="EMBL/GenBank/DDBJ databases">
        <title>Parelaphostrongylus tenuis whole genome reference sequence.</title>
        <authorList>
            <person name="Garwood T.J."/>
            <person name="Larsen P.A."/>
            <person name="Fountain-Jones N.M."/>
            <person name="Garbe J.R."/>
            <person name="Macchietto M.G."/>
            <person name="Kania S.A."/>
            <person name="Gerhold R.W."/>
            <person name="Richards J.E."/>
            <person name="Wolf T.M."/>
        </authorList>
    </citation>
    <scope>NUCLEOTIDE SEQUENCE</scope>
    <source>
        <strain evidence="6">MNPRO001-30</strain>
        <tissue evidence="6">Meninges</tissue>
    </source>
</reference>
<dbReference type="PROSITE" id="PS50865">
    <property type="entry name" value="ZF_MYND_2"/>
    <property type="match status" value="1"/>
</dbReference>
<dbReference type="PANTHER" id="PTHR21517">
    <property type="entry name" value="APICAL JUNCTION COMPONENT 1 HOMOLOG"/>
    <property type="match status" value="1"/>
</dbReference>
<dbReference type="SUPFAM" id="SSF144232">
    <property type="entry name" value="HIT/MYND zinc finger-like"/>
    <property type="match status" value="1"/>
</dbReference>
<comment type="caution">
    <text evidence="6">The sequence shown here is derived from an EMBL/GenBank/DDBJ whole genome shotgun (WGS) entry which is preliminary data.</text>
</comment>
<dbReference type="Proteomes" id="UP001196413">
    <property type="component" value="Unassembled WGS sequence"/>
</dbReference>
<keyword evidence="1" id="KW-0479">Metal-binding</keyword>
<keyword evidence="7" id="KW-1185">Reference proteome</keyword>
<evidence type="ECO:0000256" key="1">
    <source>
        <dbReference type="ARBA" id="ARBA00022723"/>
    </source>
</evidence>
<gene>
    <name evidence="6" type="primary">AJM1</name>
    <name evidence="6" type="ORF">KIN20_011992</name>
</gene>
<dbReference type="Pfam" id="PF26649">
    <property type="entry name" value="Ajm-1"/>
    <property type="match status" value="1"/>
</dbReference>
<dbReference type="PANTHER" id="PTHR21517:SF3">
    <property type="entry name" value="APICAL JUNCTION COMPONENT 1 HOMOLOG"/>
    <property type="match status" value="1"/>
</dbReference>
<dbReference type="InterPro" id="IPR038825">
    <property type="entry name" value="Apical_junction"/>
</dbReference>
<dbReference type="AlphaFoldDB" id="A0AAD5MES9"/>
<dbReference type="InterPro" id="IPR002893">
    <property type="entry name" value="Znf_MYND"/>
</dbReference>
<protein>
    <submittedName>
        <fullName evidence="6">Apical junction molecule</fullName>
    </submittedName>
</protein>
<evidence type="ECO:0000256" key="2">
    <source>
        <dbReference type="ARBA" id="ARBA00022771"/>
    </source>
</evidence>
<feature type="domain" description="MYND-type" evidence="5">
    <location>
        <begin position="131"/>
        <end position="174"/>
    </location>
</feature>
<dbReference type="Pfam" id="PF01753">
    <property type="entry name" value="zf-MYND"/>
    <property type="match status" value="1"/>
</dbReference>